<reference evidence="1" key="1">
    <citation type="submission" date="2022-08" db="EMBL/GenBank/DDBJ databases">
        <authorList>
            <person name="Kallberg Y."/>
            <person name="Tangrot J."/>
            <person name="Rosling A."/>
        </authorList>
    </citation>
    <scope>NUCLEOTIDE SEQUENCE</scope>
    <source>
        <strain evidence="1">Wild A</strain>
    </source>
</reference>
<name>A0A9W4SVY3_9GLOM</name>
<comment type="caution">
    <text evidence="1">The sequence shown here is derived from an EMBL/GenBank/DDBJ whole genome shotgun (WGS) entry which is preliminary data.</text>
</comment>
<evidence type="ECO:0000313" key="1">
    <source>
        <dbReference type="EMBL" id="CAI2183608.1"/>
    </source>
</evidence>
<protein>
    <submittedName>
        <fullName evidence="1">18002_t:CDS:1</fullName>
    </submittedName>
</protein>
<dbReference type="OrthoDB" id="2363895at2759"/>
<evidence type="ECO:0000313" key="2">
    <source>
        <dbReference type="Proteomes" id="UP001153678"/>
    </source>
</evidence>
<accession>A0A9W4SVY3</accession>
<dbReference type="EMBL" id="CAMKVN010003074">
    <property type="protein sequence ID" value="CAI2183608.1"/>
    <property type="molecule type" value="Genomic_DNA"/>
</dbReference>
<organism evidence="1 2">
    <name type="scientific">Funneliformis geosporum</name>
    <dbReference type="NCBI Taxonomy" id="1117311"/>
    <lineage>
        <taxon>Eukaryota</taxon>
        <taxon>Fungi</taxon>
        <taxon>Fungi incertae sedis</taxon>
        <taxon>Mucoromycota</taxon>
        <taxon>Glomeromycotina</taxon>
        <taxon>Glomeromycetes</taxon>
        <taxon>Glomerales</taxon>
        <taxon>Glomeraceae</taxon>
        <taxon>Funneliformis</taxon>
    </lineage>
</organism>
<keyword evidence="2" id="KW-1185">Reference proteome</keyword>
<gene>
    <name evidence="1" type="ORF">FWILDA_LOCUS11160</name>
</gene>
<dbReference type="Proteomes" id="UP001153678">
    <property type="component" value="Unassembled WGS sequence"/>
</dbReference>
<sequence>MQEYTKVFIENKCFSNKNKNYEKNISNISSSRDSVYKGSINENKRQSSNIILVNPENKPSSLASSISEKHENFILKQSRLNHEYNFERSSNKPLIYHKNIFSRIKLVINRFSIGRGRSRHSEAYHQDGKTNPFE</sequence>
<proteinExistence type="predicted"/>
<dbReference type="AlphaFoldDB" id="A0A9W4SVY3"/>